<reference evidence="2" key="1">
    <citation type="submission" date="2018-11" db="EMBL/GenBank/DDBJ databases">
        <authorList>
            <consortium name="Pathogen Informatics"/>
        </authorList>
    </citation>
    <scope>NUCLEOTIDE SEQUENCE</scope>
</reference>
<gene>
    <name evidence="2" type="ORF">PXEA_LOCUS23112</name>
</gene>
<comment type="caution">
    <text evidence="2">The sequence shown here is derived from an EMBL/GenBank/DDBJ whole genome shotgun (WGS) entry which is preliminary data.</text>
</comment>
<organism evidence="2 3">
    <name type="scientific">Protopolystoma xenopodis</name>
    <dbReference type="NCBI Taxonomy" id="117903"/>
    <lineage>
        <taxon>Eukaryota</taxon>
        <taxon>Metazoa</taxon>
        <taxon>Spiralia</taxon>
        <taxon>Lophotrochozoa</taxon>
        <taxon>Platyhelminthes</taxon>
        <taxon>Monogenea</taxon>
        <taxon>Polyopisthocotylea</taxon>
        <taxon>Polystomatidea</taxon>
        <taxon>Polystomatidae</taxon>
        <taxon>Protopolystoma</taxon>
    </lineage>
</organism>
<evidence type="ECO:0000313" key="3">
    <source>
        <dbReference type="Proteomes" id="UP000784294"/>
    </source>
</evidence>
<dbReference type="AlphaFoldDB" id="A0A448X6Y8"/>
<evidence type="ECO:0000313" key="2">
    <source>
        <dbReference type="EMBL" id="VEL29672.1"/>
    </source>
</evidence>
<proteinExistence type="predicted"/>
<sequence>MTAETLSQDHNSTLASGPAGFKGATPSLEPESLDLSEKEMTNINSESNASTTIPSQVTLQFTIFNVDSPKNAFPTRQYPKLEARAGCASLHSWAPTFYKLWTIRL</sequence>
<feature type="compositionally biased region" description="Polar residues" evidence="1">
    <location>
        <begin position="1"/>
        <end position="15"/>
    </location>
</feature>
<evidence type="ECO:0000256" key="1">
    <source>
        <dbReference type="SAM" id="MobiDB-lite"/>
    </source>
</evidence>
<name>A0A448X6Y8_9PLAT</name>
<protein>
    <submittedName>
        <fullName evidence="2">Uncharacterized protein</fullName>
    </submittedName>
</protein>
<dbReference type="EMBL" id="CAAALY010105213">
    <property type="protein sequence ID" value="VEL29672.1"/>
    <property type="molecule type" value="Genomic_DNA"/>
</dbReference>
<dbReference type="Proteomes" id="UP000784294">
    <property type="component" value="Unassembled WGS sequence"/>
</dbReference>
<feature type="region of interest" description="Disordered" evidence="1">
    <location>
        <begin position="1"/>
        <end position="35"/>
    </location>
</feature>
<accession>A0A448X6Y8</accession>
<keyword evidence="3" id="KW-1185">Reference proteome</keyword>